<dbReference type="GO" id="GO:0016779">
    <property type="term" value="F:nucleotidyltransferase activity"/>
    <property type="evidence" value="ECO:0007669"/>
    <property type="project" value="UniProtKB-KW"/>
</dbReference>
<dbReference type="InterPro" id="IPR048445">
    <property type="entry name" value="DncV-like_NTFase"/>
</dbReference>
<dbReference type="GO" id="GO:0046872">
    <property type="term" value="F:metal ion binding"/>
    <property type="evidence" value="ECO:0007669"/>
    <property type="project" value="UniProtKB-KW"/>
</dbReference>
<dbReference type="GO" id="GO:0009117">
    <property type="term" value="P:nucleotide metabolic process"/>
    <property type="evidence" value="ECO:0007669"/>
    <property type="project" value="UniProtKB-KW"/>
</dbReference>
<proteinExistence type="predicted"/>
<evidence type="ECO:0000256" key="1">
    <source>
        <dbReference type="ARBA" id="ARBA00022679"/>
    </source>
</evidence>
<reference evidence="10" key="1">
    <citation type="submission" date="2019-08" db="EMBL/GenBank/DDBJ databases">
        <authorList>
            <person name="Kucharzyk K."/>
            <person name="Murdoch R.W."/>
            <person name="Higgins S."/>
            <person name="Loffler F."/>
        </authorList>
    </citation>
    <scope>NUCLEOTIDE SEQUENCE</scope>
</reference>
<evidence type="ECO:0000259" key="9">
    <source>
        <dbReference type="Pfam" id="PF21654"/>
    </source>
</evidence>
<evidence type="ECO:0000313" key="10">
    <source>
        <dbReference type="EMBL" id="MPL95013.1"/>
    </source>
</evidence>
<evidence type="ECO:0000256" key="8">
    <source>
        <dbReference type="ARBA" id="ARBA00023118"/>
    </source>
</evidence>
<evidence type="ECO:0000256" key="7">
    <source>
        <dbReference type="ARBA" id="ARBA00023080"/>
    </source>
</evidence>
<dbReference type="GO" id="GO:0005524">
    <property type="term" value="F:ATP binding"/>
    <property type="evidence" value="ECO:0007669"/>
    <property type="project" value="UniProtKB-KW"/>
</dbReference>
<name>A0A644VXG1_9ZZZZ</name>
<evidence type="ECO:0000256" key="4">
    <source>
        <dbReference type="ARBA" id="ARBA00022741"/>
    </source>
</evidence>
<protein>
    <recommendedName>
        <fullName evidence="9">Cyclic GMP-AMP synthase DncV-like nucleotidyltransferase domain-containing protein</fullName>
    </recommendedName>
</protein>
<keyword evidence="2" id="KW-0548">Nucleotidyltransferase</keyword>
<comment type="caution">
    <text evidence="10">The sequence shown here is derived from an EMBL/GenBank/DDBJ whole genome shotgun (WGS) entry which is preliminary data.</text>
</comment>
<evidence type="ECO:0000256" key="2">
    <source>
        <dbReference type="ARBA" id="ARBA00022695"/>
    </source>
</evidence>
<evidence type="ECO:0000256" key="3">
    <source>
        <dbReference type="ARBA" id="ARBA00022723"/>
    </source>
</evidence>
<dbReference type="GO" id="GO:0051607">
    <property type="term" value="P:defense response to virus"/>
    <property type="evidence" value="ECO:0007669"/>
    <property type="project" value="UniProtKB-KW"/>
</dbReference>
<dbReference type="Pfam" id="PF21654">
    <property type="entry name" value="DncV-like_NTFase"/>
    <property type="match status" value="1"/>
</dbReference>
<organism evidence="10">
    <name type="scientific">bioreactor metagenome</name>
    <dbReference type="NCBI Taxonomy" id="1076179"/>
    <lineage>
        <taxon>unclassified sequences</taxon>
        <taxon>metagenomes</taxon>
        <taxon>ecological metagenomes</taxon>
    </lineage>
</organism>
<feature type="domain" description="Cyclic GMP-AMP synthase DncV-like nucleotidyltransferase" evidence="9">
    <location>
        <begin position="56"/>
        <end position="140"/>
    </location>
</feature>
<keyword evidence="7" id="KW-0546">Nucleotide metabolism</keyword>
<dbReference type="AlphaFoldDB" id="A0A644VXG1"/>
<keyword evidence="5" id="KW-0067">ATP-binding</keyword>
<keyword evidence="4" id="KW-0547">Nucleotide-binding</keyword>
<evidence type="ECO:0000256" key="5">
    <source>
        <dbReference type="ARBA" id="ARBA00022840"/>
    </source>
</evidence>
<dbReference type="InterPro" id="IPR006116">
    <property type="entry name" value="NT_2-5OAS_ClassI-CCAase"/>
</dbReference>
<accession>A0A644VXG1</accession>
<gene>
    <name evidence="10" type="ORF">SDC9_41176</name>
</gene>
<keyword evidence="3" id="KW-0479">Metal-binding</keyword>
<sequence>MANIQKQLEDFHEEIKLGRLKENAELRDKRDKITKKVKNGLEKYFEDNDMDIPSIEFIDQGSYAIDTGIKPKDGNYDIDEGVIISLNKEDYEDNPTKFKEIVRDIMLTHTSTPPKIKKPCVTITYSENKEPKYHVDLPIYLKSSEDENLYLSWGNETSKTNKDWVFSDPEGLNNHIKNSFSGDDKKQFKRIVRYLKKWKDKVFASETSDGTPPSIGITLITADKLIPLKETNTSTGNEEYNDLKAMKWLVDDIKSLFSYKYCIDEEEFLYTIEYKLPVGNEGDVFSKMTNKKMNSFYDKVVKLQTALQYAIDESDPTKACKELVKYFGDDLKIPESAENRYKTVGASSAPASNFA</sequence>
<keyword evidence="1" id="KW-0808">Transferase</keyword>
<dbReference type="CDD" id="cd05400">
    <property type="entry name" value="NT_2-5OAS_ClassI-CCAase"/>
    <property type="match status" value="1"/>
</dbReference>
<keyword evidence="6" id="KW-0460">Magnesium</keyword>
<keyword evidence="8" id="KW-0051">Antiviral defense</keyword>
<evidence type="ECO:0000256" key="6">
    <source>
        <dbReference type="ARBA" id="ARBA00022842"/>
    </source>
</evidence>
<dbReference type="EMBL" id="VSSQ01000451">
    <property type="protein sequence ID" value="MPL95013.1"/>
    <property type="molecule type" value="Genomic_DNA"/>
</dbReference>